<sequence length="68" mass="8524">MSRFQNKILFAGLYVEMFLQFFVWLDRRLNVKYVVRNIEEIYYEVYFVFARIGEYKNAFLKFKKTELF</sequence>
<evidence type="ECO:0000313" key="2">
    <source>
        <dbReference type="Proteomes" id="UP000034036"/>
    </source>
</evidence>
<organism evidence="1 2">
    <name type="scientific">Candidatus Giovannonibacteria bacterium GW2011_GWF2_42_19</name>
    <dbReference type="NCBI Taxonomy" id="1618659"/>
    <lineage>
        <taxon>Bacteria</taxon>
        <taxon>Candidatus Giovannoniibacteriota</taxon>
    </lineage>
</organism>
<reference evidence="1 2" key="1">
    <citation type="journal article" date="2015" name="Nature">
        <title>rRNA introns, odd ribosomes, and small enigmatic genomes across a large radiation of phyla.</title>
        <authorList>
            <person name="Brown C.T."/>
            <person name="Hug L.A."/>
            <person name="Thomas B.C."/>
            <person name="Sharon I."/>
            <person name="Castelle C.J."/>
            <person name="Singh A."/>
            <person name="Wilkins M.J."/>
            <person name="Williams K.H."/>
            <person name="Banfield J.F."/>
        </authorList>
    </citation>
    <scope>NUCLEOTIDE SEQUENCE [LARGE SCALE GENOMIC DNA]</scope>
</reference>
<accession>A0A0G0ZIG6</accession>
<gene>
    <name evidence="1" type="ORF">UV11_C0007G0003</name>
</gene>
<protein>
    <submittedName>
        <fullName evidence="1">Uncharacterized protein</fullName>
    </submittedName>
</protein>
<dbReference type="EMBL" id="LCDF01000007">
    <property type="protein sequence ID" value="KKS48547.1"/>
    <property type="molecule type" value="Genomic_DNA"/>
</dbReference>
<proteinExistence type="predicted"/>
<dbReference type="Proteomes" id="UP000034036">
    <property type="component" value="Unassembled WGS sequence"/>
</dbReference>
<comment type="caution">
    <text evidence="1">The sequence shown here is derived from an EMBL/GenBank/DDBJ whole genome shotgun (WGS) entry which is preliminary data.</text>
</comment>
<dbReference type="AlphaFoldDB" id="A0A0G0ZIG6"/>
<evidence type="ECO:0000313" key="1">
    <source>
        <dbReference type="EMBL" id="KKS48547.1"/>
    </source>
</evidence>
<dbReference type="STRING" id="1618659.UV11_C0007G0003"/>
<name>A0A0G0ZIG6_9BACT</name>